<dbReference type="eggNOG" id="KOG0017">
    <property type="taxonomic scope" value="Eukaryota"/>
</dbReference>
<evidence type="ECO:0000259" key="8">
    <source>
        <dbReference type="PROSITE" id="PS50878"/>
    </source>
</evidence>
<dbReference type="GO" id="GO:0003676">
    <property type="term" value="F:nucleic acid binding"/>
    <property type="evidence" value="ECO:0007669"/>
    <property type="project" value="InterPro"/>
</dbReference>
<evidence type="ECO:0000259" key="7">
    <source>
        <dbReference type="PROSITE" id="PS50020"/>
    </source>
</evidence>
<dbReference type="InterPro" id="IPR001584">
    <property type="entry name" value="Integrase_cat-core"/>
</dbReference>
<dbReference type="Gene3D" id="1.10.340.70">
    <property type="match status" value="1"/>
</dbReference>
<dbReference type="InterPro" id="IPR001202">
    <property type="entry name" value="WW_dom"/>
</dbReference>
<dbReference type="CDD" id="cd09274">
    <property type="entry name" value="RNase_HI_RT_Ty3"/>
    <property type="match status" value="1"/>
</dbReference>
<accession>A0A023B882</accession>
<keyword evidence="6" id="KW-0695">RNA-directed DNA polymerase</keyword>
<protein>
    <submittedName>
        <fullName evidence="10">Retrotransposon protein</fullName>
    </submittedName>
</protein>
<feature type="domain" description="Integrase catalytic" evidence="9">
    <location>
        <begin position="434"/>
        <end position="606"/>
    </location>
</feature>
<dbReference type="RefSeq" id="XP_011134561.1">
    <property type="nucleotide sequence ID" value="XM_011136259.1"/>
</dbReference>
<dbReference type="AlphaFoldDB" id="A0A023B882"/>
<dbReference type="VEuPathDB" id="CryptoDB:GNI_061890"/>
<evidence type="ECO:0000256" key="4">
    <source>
        <dbReference type="ARBA" id="ARBA00022759"/>
    </source>
</evidence>
<feature type="domain" description="Reverse transcriptase" evidence="8">
    <location>
        <begin position="1"/>
        <end position="141"/>
    </location>
</feature>
<keyword evidence="4" id="KW-0255">Endonuclease</keyword>
<dbReference type="EMBL" id="AFNH02000469">
    <property type="protein sequence ID" value="EZG68594.1"/>
    <property type="molecule type" value="Genomic_DNA"/>
</dbReference>
<feature type="domain" description="WW" evidence="7">
    <location>
        <begin position="6"/>
        <end position="39"/>
    </location>
</feature>
<dbReference type="InterPro" id="IPR012337">
    <property type="entry name" value="RNaseH-like_sf"/>
</dbReference>
<keyword evidence="2" id="KW-0548">Nucleotidyltransferase</keyword>
<dbReference type="GO" id="GO:0016787">
    <property type="term" value="F:hydrolase activity"/>
    <property type="evidence" value="ECO:0007669"/>
    <property type="project" value="UniProtKB-KW"/>
</dbReference>
<dbReference type="Gene3D" id="3.30.70.270">
    <property type="match status" value="2"/>
</dbReference>
<dbReference type="OrthoDB" id="2013610at2759"/>
<organism evidence="10 11">
    <name type="scientific">Gregarina niphandrodes</name>
    <name type="common">Septate eugregarine</name>
    <dbReference type="NCBI Taxonomy" id="110365"/>
    <lineage>
        <taxon>Eukaryota</taxon>
        <taxon>Sar</taxon>
        <taxon>Alveolata</taxon>
        <taxon>Apicomplexa</taxon>
        <taxon>Conoidasida</taxon>
        <taxon>Gregarinasina</taxon>
        <taxon>Eugregarinorida</taxon>
        <taxon>Gregarinidae</taxon>
        <taxon>Gregarina</taxon>
    </lineage>
</organism>
<dbReference type="Gene3D" id="3.30.420.10">
    <property type="entry name" value="Ribonuclease H-like superfamily/Ribonuclease H"/>
    <property type="match status" value="1"/>
</dbReference>
<dbReference type="PROSITE" id="PS50878">
    <property type="entry name" value="RT_POL"/>
    <property type="match status" value="1"/>
</dbReference>
<dbReference type="Pfam" id="PF00665">
    <property type="entry name" value="rve"/>
    <property type="match status" value="1"/>
</dbReference>
<dbReference type="InterPro" id="IPR000477">
    <property type="entry name" value="RT_dom"/>
</dbReference>
<evidence type="ECO:0000256" key="2">
    <source>
        <dbReference type="ARBA" id="ARBA00022695"/>
    </source>
</evidence>
<dbReference type="Pfam" id="PF17917">
    <property type="entry name" value="RT_RNaseH"/>
    <property type="match status" value="1"/>
</dbReference>
<dbReference type="InterPro" id="IPR043128">
    <property type="entry name" value="Rev_trsase/Diguanyl_cyclase"/>
</dbReference>
<dbReference type="Proteomes" id="UP000019763">
    <property type="component" value="Unassembled WGS sequence"/>
</dbReference>
<evidence type="ECO:0000313" key="10">
    <source>
        <dbReference type="EMBL" id="EZG68594.1"/>
    </source>
</evidence>
<evidence type="ECO:0000313" key="11">
    <source>
        <dbReference type="Proteomes" id="UP000019763"/>
    </source>
</evidence>
<dbReference type="GeneID" id="22912264"/>
<sequence length="630" mass="71468">MVSDAYPIPRLWTNLRTCAGRNYYVTLDMNKGFWNIPLEEESKRFTAFITPSGLFEFNVLPFGIKNSPTAFQRAMDHVFGDLVGKNVFLYIDDVVICGDTKEEVLTLLEKVLQRTIISGFYLRLDKSEWMKPTVDYLGYQVGRDGIKVRNKSVKSVTEAAPPTNKAELQSFLGLVGYLRSFIPRYAEHTARMCELLKKNVQYEWIDRLQLDFDGLKQAYTSRKLSDTERRWDTRERELYAIKYALEKWRDYLGLEKFVVRTDHNNLRYLATVHTGKVQRWALYLAQFNFDIEFLQGSQNNVADWLSRYAAPDIDEDDLLDTMGLPVKQVDKIDVGMDLPSLAEVRRAVQEEGQPGHKGYVERDGRIVEAATGRGYVPGALRARVIRGLHYGRGGAHMGVTKTVRRVAQYFVWPGMPADVAAFVKSCLICARLKQPRSPTHGYEVGHLDAAAALTFVSLDHIGPITYESVRCLILVIMDHATRYMVARVVADTTAELTYKVFKACWLDYFGVPRVMLTDNGGAFRGSFHEQVVSALGVSHLYCSAYRPQANGVNEASHQFLKLGMAALWQEGSRDIPTILAEVVNVYNTTPHRAKRLSPFQSLFGLEPIVPGCQEWAEWDKCSSCSERPAD</sequence>
<dbReference type="Pfam" id="PF00078">
    <property type="entry name" value="RVT_1"/>
    <property type="match status" value="1"/>
</dbReference>
<dbReference type="PROSITE" id="PS50994">
    <property type="entry name" value="INTEGRASE"/>
    <property type="match status" value="1"/>
</dbReference>
<dbReference type="Gene3D" id="3.10.10.10">
    <property type="entry name" value="HIV Type 1 Reverse Transcriptase, subunit A, domain 1"/>
    <property type="match status" value="1"/>
</dbReference>
<dbReference type="InterPro" id="IPR050951">
    <property type="entry name" value="Retrovirus_Pol_polyprotein"/>
</dbReference>
<dbReference type="PROSITE" id="PS50020">
    <property type="entry name" value="WW_DOMAIN_2"/>
    <property type="match status" value="1"/>
</dbReference>
<dbReference type="GO" id="GO:0004519">
    <property type="term" value="F:endonuclease activity"/>
    <property type="evidence" value="ECO:0007669"/>
    <property type="project" value="UniProtKB-KW"/>
</dbReference>
<dbReference type="InterPro" id="IPR041373">
    <property type="entry name" value="RT_RNaseH"/>
</dbReference>
<evidence type="ECO:0000256" key="6">
    <source>
        <dbReference type="ARBA" id="ARBA00022918"/>
    </source>
</evidence>
<dbReference type="InterPro" id="IPR041588">
    <property type="entry name" value="Integrase_H2C2"/>
</dbReference>
<dbReference type="GO" id="GO:0015074">
    <property type="term" value="P:DNA integration"/>
    <property type="evidence" value="ECO:0007669"/>
    <property type="project" value="InterPro"/>
</dbReference>
<dbReference type="PANTHER" id="PTHR37984:SF5">
    <property type="entry name" value="PROTEIN NYNRIN-LIKE"/>
    <property type="match status" value="1"/>
</dbReference>
<keyword evidence="1" id="KW-0808">Transferase</keyword>
<keyword evidence="5" id="KW-0378">Hydrolase</keyword>
<dbReference type="OMA" id="YETHYSE"/>
<dbReference type="Pfam" id="PF17921">
    <property type="entry name" value="Integrase_H2C2"/>
    <property type="match status" value="1"/>
</dbReference>
<keyword evidence="11" id="KW-1185">Reference proteome</keyword>
<dbReference type="InterPro" id="IPR036397">
    <property type="entry name" value="RNaseH_sf"/>
</dbReference>
<proteinExistence type="predicted"/>
<keyword evidence="3" id="KW-0540">Nuclease</keyword>
<dbReference type="PANTHER" id="PTHR37984">
    <property type="entry name" value="PROTEIN CBG26694"/>
    <property type="match status" value="1"/>
</dbReference>
<comment type="caution">
    <text evidence="10">The sequence shown here is derived from an EMBL/GenBank/DDBJ whole genome shotgun (WGS) entry which is preliminary data.</text>
</comment>
<dbReference type="SUPFAM" id="SSF53098">
    <property type="entry name" value="Ribonuclease H-like"/>
    <property type="match status" value="1"/>
</dbReference>
<evidence type="ECO:0000256" key="5">
    <source>
        <dbReference type="ARBA" id="ARBA00022801"/>
    </source>
</evidence>
<gene>
    <name evidence="10" type="ORF">GNI_061890</name>
</gene>
<evidence type="ECO:0000256" key="1">
    <source>
        <dbReference type="ARBA" id="ARBA00022679"/>
    </source>
</evidence>
<dbReference type="InterPro" id="IPR043502">
    <property type="entry name" value="DNA/RNA_pol_sf"/>
</dbReference>
<evidence type="ECO:0000256" key="3">
    <source>
        <dbReference type="ARBA" id="ARBA00022722"/>
    </source>
</evidence>
<dbReference type="SUPFAM" id="SSF56672">
    <property type="entry name" value="DNA/RNA polymerases"/>
    <property type="match status" value="1"/>
</dbReference>
<name>A0A023B882_GRENI</name>
<dbReference type="GO" id="GO:0003964">
    <property type="term" value="F:RNA-directed DNA polymerase activity"/>
    <property type="evidence" value="ECO:0007669"/>
    <property type="project" value="UniProtKB-KW"/>
</dbReference>
<reference evidence="10" key="1">
    <citation type="submission" date="2013-12" db="EMBL/GenBank/DDBJ databases">
        <authorList>
            <person name="Omoto C.K."/>
            <person name="Sibley D."/>
            <person name="Venepally P."/>
            <person name="Hadjithomas M."/>
            <person name="Karamycheva S."/>
            <person name="Brunk B."/>
            <person name="Roos D."/>
            <person name="Caler E."/>
            <person name="Lorenzi H."/>
        </authorList>
    </citation>
    <scope>NUCLEOTIDE SEQUENCE</scope>
</reference>
<evidence type="ECO:0000259" key="9">
    <source>
        <dbReference type="PROSITE" id="PS50994"/>
    </source>
</evidence>
<dbReference type="CDD" id="cd01647">
    <property type="entry name" value="RT_LTR"/>
    <property type="match status" value="1"/>
</dbReference>